<dbReference type="KEGG" id="amog:QRX60_45825"/>
<keyword evidence="5" id="KW-1185">Reference proteome</keyword>
<evidence type="ECO:0000313" key="4">
    <source>
        <dbReference type="EMBL" id="WIY01274.1"/>
    </source>
</evidence>
<protein>
    <submittedName>
        <fullName evidence="4">Cellulose-binding domain-containing protein</fullName>
    </submittedName>
</protein>
<dbReference type="SMART" id="SM00637">
    <property type="entry name" value="CBD_II"/>
    <property type="match status" value="1"/>
</dbReference>
<feature type="region of interest" description="Disordered" evidence="1">
    <location>
        <begin position="93"/>
        <end position="151"/>
    </location>
</feature>
<evidence type="ECO:0000259" key="3">
    <source>
        <dbReference type="PROSITE" id="PS51173"/>
    </source>
</evidence>
<keyword evidence="2" id="KW-0472">Membrane</keyword>
<dbReference type="Pfam" id="PF00553">
    <property type="entry name" value="CBM_2"/>
    <property type="match status" value="1"/>
</dbReference>
<dbReference type="GO" id="GO:0004553">
    <property type="term" value="F:hydrolase activity, hydrolyzing O-glycosyl compounds"/>
    <property type="evidence" value="ECO:0007669"/>
    <property type="project" value="InterPro"/>
</dbReference>
<evidence type="ECO:0000256" key="2">
    <source>
        <dbReference type="SAM" id="Phobius"/>
    </source>
</evidence>
<accession>A0A9Y2NGX3</accession>
<evidence type="ECO:0000313" key="5">
    <source>
        <dbReference type="Proteomes" id="UP001239397"/>
    </source>
</evidence>
<feature type="transmembrane region" description="Helical" evidence="2">
    <location>
        <begin position="70"/>
        <end position="89"/>
    </location>
</feature>
<dbReference type="GO" id="GO:0005975">
    <property type="term" value="P:carbohydrate metabolic process"/>
    <property type="evidence" value="ECO:0007669"/>
    <property type="project" value="InterPro"/>
</dbReference>
<organism evidence="4 5">
    <name type="scientific">Amycolatopsis mongoliensis</name>
    <dbReference type="NCBI Taxonomy" id="715475"/>
    <lineage>
        <taxon>Bacteria</taxon>
        <taxon>Bacillati</taxon>
        <taxon>Actinomycetota</taxon>
        <taxon>Actinomycetes</taxon>
        <taxon>Pseudonocardiales</taxon>
        <taxon>Pseudonocardiaceae</taxon>
        <taxon>Amycolatopsis</taxon>
    </lineage>
</organism>
<dbReference type="InterPro" id="IPR008965">
    <property type="entry name" value="CBM2/CBM3_carb-bd_dom_sf"/>
</dbReference>
<dbReference type="InterPro" id="IPR001919">
    <property type="entry name" value="CBD2"/>
</dbReference>
<feature type="compositionally biased region" description="Basic and acidic residues" evidence="1">
    <location>
        <begin position="36"/>
        <end position="48"/>
    </location>
</feature>
<feature type="domain" description="CBM2" evidence="3">
    <location>
        <begin position="149"/>
        <end position="259"/>
    </location>
</feature>
<feature type="compositionally biased region" description="Low complexity" evidence="1">
    <location>
        <begin position="101"/>
        <end position="114"/>
    </location>
</feature>
<keyword evidence="2" id="KW-1133">Transmembrane helix</keyword>
<dbReference type="Proteomes" id="UP001239397">
    <property type="component" value="Chromosome"/>
</dbReference>
<dbReference type="SUPFAM" id="SSF49384">
    <property type="entry name" value="Carbohydrate-binding domain"/>
    <property type="match status" value="1"/>
</dbReference>
<feature type="compositionally biased region" description="Basic and acidic residues" evidence="1">
    <location>
        <begin position="1"/>
        <end position="10"/>
    </location>
</feature>
<name>A0A9Y2NGX3_9PSEU</name>
<feature type="compositionally biased region" description="Pro residues" evidence="1">
    <location>
        <begin position="115"/>
        <end position="128"/>
    </location>
</feature>
<dbReference type="AlphaFoldDB" id="A0A9Y2NGX3"/>
<dbReference type="Gene3D" id="2.60.40.290">
    <property type="match status" value="1"/>
</dbReference>
<proteinExistence type="predicted"/>
<feature type="region of interest" description="Disordered" evidence="1">
    <location>
        <begin position="1"/>
        <end position="48"/>
    </location>
</feature>
<reference evidence="4 5" key="1">
    <citation type="submission" date="2023-06" db="EMBL/GenBank/DDBJ databases">
        <authorList>
            <person name="Oyuntsetseg B."/>
            <person name="Kim S.B."/>
        </authorList>
    </citation>
    <scope>NUCLEOTIDE SEQUENCE [LARGE SCALE GENOMIC DNA]</scope>
    <source>
        <strain evidence="4 5">4-36</strain>
    </source>
</reference>
<dbReference type="GO" id="GO:0030247">
    <property type="term" value="F:polysaccharide binding"/>
    <property type="evidence" value="ECO:0007669"/>
    <property type="project" value="UniProtKB-UniRule"/>
</dbReference>
<keyword evidence="2" id="KW-0812">Transmembrane</keyword>
<sequence>MARADRRQDDEISVAELLRETGATPRSLGGPPEATPAREEDTGDGYRERLEQRAREAAADQQRAGRRIRWVSAVAGAVVVVGSLVLIAVTSESSPGRQAALGPGPLAPATTTPRPTTPIPVKPTPTPIPTVLRQTATSPAESKPQPPPAPVETAPCVVRFSVTDQWNDGFTAGVAITNKSSATLSPWTLSWTFTAGQRVTHGWDGKYSQSGSRVTVNAESYNATLAPGATVSTGLNGAFDHGNPAPTAFTLNGARCDAG</sequence>
<gene>
    <name evidence="4" type="ORF">QRX60_45825</name>
</gene>
<dbReference type="EMBL" id="CP127295">
    <property type="protein sequence ID" value="WIY01274.1"/>
    <property type="molecule type" value="Genomic_DNA"/>
</dbReference>
<dbReference type="RefSeq" id="WP_285997726.1">
    <property type="nucleotide sequence ID" value="NZ_CP127295.1"/>
</dbReference>
<dbReference type="InterPro" id="IPR012291">
    <property type="entry name" value="CBM2_carb-bd_dom_sf"/>
</dbReference>
<dbReference type="PROSITE" id="PS51173">
    <property type="entry name" value="CBM2"/>
    <property type="match status" value="1"/>
</dbReference>
<evidence type="ECO:0000256" key="1">
    <source>
        <dbReference type="SAM" id="MobiDB-lite"/>
    </source>
</evidence>